<feature type="domain" description="ABC transmembrane type-1" evidence="8">
    <location>
        <begin position="18"/>
        <end position="216"/>
    </location>
</feature>
<evidence type="ECO:0000256" key="3">
    <source>
        <dbReference type="ARBA" id="ARBA00022475"/>
    </source>
</evidence>
<evidence type="ECO:0000313" key="10">
    <source>
        <dbReference type="Proteomes" id="UP001245561"/>
    </source>
</evidence>
<sequence>MPITGYKVLLEGNNLARILESILVVIKLSLIALVIGLVLGVFLGIQRTTSFKPLRWLLQVYLEIFRIVPLLVLLFVFYYILPEALGAEVGNQTVSILVFVLWIAAEMSDLVRKALENVPKSQIEIGRSLGFSRKQIYRVIILPQGLPAIIPDTLNLVTRVIKSSSLLMMIGVPEMIRVGTQVIENYAVSVPTASFWVYGGLFCLYFALCYPLERLAVHLSAKYAAQ</sequence>
<evidence type="ECO:0000256" key="5">
    <source>
        <dbReference type="ARBA" id="ARBA00022989"/>
    </source>
</evidence>
<evidence type="ECO:0000256" key="4">
    <source>
        <dbReference type="ARBA" id="ARBA00022692"/>
    </source>
</evidence>
<keyword evidence="4 7" id="KW-0812">Transmembrane</keyword>
<dbReference type="InterPro" id="IPR043429">
    <property type="entry name" value="ArtM/GltK/GlnP/TcyL/YhdX-like"/>
</dbReference>
<feature type="transmembrane region" description="Helical" evidence="7">
    <location>
        <begin position="195"/>
        <end position="212"/>
    </location>
</feature>
<gene>
    <name evidence="9" type="ORF">P7D36_12425</name>
</gene>
<dbReference type="InterPro" id="IPR035906">
    <property type="entry name" value="MetI-like_sf"/>
</dbReference>
<dbReference type="GO" id="GO:0043190">
    <property type="term" value="C:ATP-binding cassette (ABC) transporter complex"/>
    <property type="evidence" value="ECO:0007669"/>
    <property type="project" value="InterPro"/>
</dbReference>
<evidence type="ECO:0000313" key="9">
    <source>
        <dbReference type="EMBL" id="MDT2638289.1"/>
    </source>
</evidence>
<dbReference type="Pfam" id="PF00528">
    <property type="entry name" value="BPD_transp_1"/>
    <property type="match status" value="1"/>
</dbReference>
<dbReference type="InterPro" id="IPR010065">
    <property type="entry name" value="AA_ABC_transptr_permease_3TM"/>
</dbReference>
<organism evidence="9 10">
    <name type="scientific">Enterococcus dongliensis</name>
    <dbReference type="NCBI Taxonomy" id="2559925"/>
    <lineage>
        <taxon>Bacteria</taxon>
        <taxon>Bacillati</taxon>
        <taxon>Bacillota</taxon>
        <taxon>Bacilli</taxon>
        <taxon>Lactobacillales</taxon>
        <taxon>Enterococcaceae</taxon>
        <taxon>Enterococcus</taxon>
    </lineage>
</organism>
<dbReference type="PROSITE" id="PS50928">
    <property type="entry name" value="ABC_TM1"/>
    <property type="match status" value="1"/>
</dbReference>
<comment type="similarity">
    <text evidence="7">Belongs to the binding-protein-dependent transport system permease family.</text>
</comment>
<evidence type="ECO:0000256" key="7">
    <source>
        <dbReference type="RuleBase" id="RU363032"/>
    </source>
</evidence>
<comment type="caution">
    <text evidence="9">The sequence shown here is derived from an EMBL/GenBank/DDBJ whole genome shotgun (WGS) entry which is preliminary data.</text>
</comment>
<evidence type="ECO:0000256" key="2">
    <source>
        <dbReference type="ARBA" id="ARBA00022448"/>
    </source>
</evidence>
<dbReference type="AlphaFoldDB" id="A0AAW8TM34"/>
<name>A0AAW8TM34_9ENTE</name>
<comment type="subcellular location">
    <subcellularLocation>
        <location evidence="1 7">Cell membrane</location>
        <topology evidence="1 7">Multi-pass membrane protein</topology>
    </subcellularLocation>
</comment>
<protein>
    <submittedName>
        <fullName evidence="9">Amino acid ABC transporter permease</fullName>
    </submittedName>
</protein>
<dbReference type="NCBIfam" id="TIGR01726">
    <property type="entry name" value="HEQRo_perm_3TM"/>
    <property type="match status" value="1"/>
</dbReference>
<dbReference type="RefSeq" id="WP_311800798.1">
    <property type="nucleotide sequence ID" value="NZ_JARPYS010000024.1"/>
</dbReference>
<feature type="transmembrane region" description="Helical" evidence="7">
    <location>
        <begin position="57"/>
        <end position="81"/>
    </location>
</feature>
<proteinExistence type="inferred from homology"/>
<evidence type="ECO:0000256" key="1">
    <source>
        <dbReference type="ARBA" id="ARBA00004651"/>
    </source>
</evidence>
<dbReference type="Gene3D" id="1.10.3720.10">
    <property type="entry name" value="MetI-like"/>
    <property type="match status" value="1"/>
</dbReference>
<dbReference type="GO" id="GO:0022857">
    <property type="term" value="F:transmembrane transporter activity"/>
    <property type="evidence" value="ECO:0007669"/>
    <property type="project" value="InterPro"/>
</dbReference>
<accession>A0AAW8TM34</accession>
<dbReference type="Proteomes" id="UP001245561">
    <property type="component" value="Unassembled WGS sequence"/>
</dbReference>
<evidence type="ECO:0000256" key="6">
    <source>
        <dbReference type="ARBA" id="ARBA00023136"/>
    </source>
</evidence>
<reference evidence="9" key="1">
    <citation type="submission" date="2023-03" db="EMBL/GenBank/DDBJ databases">
        <authorList>
            <person name="Shen W."/>
            <person name="Cai J."/>
        </authorList>
    </citation>
    <scope>NUCLEOTIDE SEQUENCE</scope>
    <source>
        <strain evidence="9">P55-2</strain>
    </source>
</reference>
<dbReference type="PANTHER" id="PTHR30614:SF36">
    <property type="entry name" value="ABC TRANSPORTER MEMBRANE-SPANNING PERMEASE-GLUTAMINE TRANSPORT"/>
    <property type="match status" value="1"/>
</dbReference>
<keyword evidence="3" id="KW-1003">Cell membrane</keyword>
<feature type="transmembrane region" description="Helical" evidence="7">
    <location>
        <begin position="22"/>
        <end position="45"/>
    </location>
</feature>
<dbReference type="EMBL" id="JARPYT010000023">
    <property type="protein sequence ID" value="MDT2638289.1"/>
    <property type="molecule type" value="Genomic_DNA"/>
</dbReference>
<dbReference type="GO" id="GO:0006865">
    <property type="term" value="P:amino acid transport"/>
    <property type="evidence" value="ECO:0007669"/>
    <property type="project" value="TreeGrafter"/>
</dbReference>
<dbReference type="SUPFAM" id="SSF161098">
    <property type="entry name" value="MetI-like"/>
    <property type="match status" value="1"/>
</dbReference>
<dbReference type="InterPro" id="IPR000515">
    <property type="entry name" value="MetI-like"/>
</dbReference>
<keyword evidence="6 7" id="KW-0472">Membrane</keyword>
<dbReference type="CDD" id="cd06261">
    <property type="entry name" value="TM_PBP2"/>
    <property type="match status" value="1"/>
</dbReference>
<keyword evidence="5 7" id="KW-1133">Transmembrane helix</keyword>
<dbReference type="PANTHER" id="PTHR30614">
    <property type="entry name" value="MEMBRANE COMPONENT OF AMINO ACID ABC TRANSPORTER"/>
    <property type="match status" value="1"/>
</dbReference>
<keyword evidence="2 7" id="KW-0813">Transport</keyword>
<evidence type="ECO:0000259" key="8">
    <source>
        <dbReference type="PROSITE" id="PS50928"/>
    </source>
</evidence>